<dbReference type="Gene3D" id="3.30.450.20">
    <property type="entry name" value="PAS domain"/>
    <property type="match status" value="1"/>
</dbReference>
<accession>K6D377</accession>
<sequence length="69" mass="7675">MESKQIEENTGRLALGISKTVSFTPNVIDAFQTDDPSKTIQPIAKRFGKKLEQSLLLLETKMGQGIRIL</sequence>
<evidence type="ECO:0000313" key="2">
    <source>
        <dbReference type="Proteomes" id="UP000006316"/>
    </source>
</evidence>
<reference evidence="1 2" key="1">
    <citation type="journal article" date="2012" name="Front. Microbiol.">
        <title>Redundancy and modularity in membrane-associated dissimilatory nitrate reduction in Bacillus.</title>
        <authorList>
            <person name="Heylen K."/>
            <person name="Keltjens J."/>
        </authorList>
    </citation>
    <scope>NUCLEOTIDE SEQUENCE [LARGE SCALE GENOMIC DNA]</scope>
    <source>
        <strain evidence="2">LMG 21833T</strain>
    </source>
</reference>
<organism evidence="1 2">
    <name type="scientific">Neobacillus bataviensis LMG 21833</name>
    <dbReference type="NCBI Taxonomy" id="1117379"/>
    <lineage>
        <taxon>Bacteria</taxon>
        <taxon>Bacillati</taxon>
        <taxon>Bacillota</taxon>
        <taxon>Bacilli</taxon>
        <taxon>Bacillales</taxon>
        <taxon>Bacillaceae</taxon>
        <taxon>Neobacillus</taxon>
    </lineage>
</organism>
<proteinExistence type="predicted"/>
<dbReference type="STRING" id="1117379.BABA_24881"/>
<keyword evidence="2" id="KW-1185">Reference proteome</keyword>
<dbReference type="GO" id="GO:0016301">
    <property type="term" value="F:kinase activity"/>
    <property type="evidence" value="ECO:0007669"/>
    <property type="project" value="UniProtKB-KW"/>
</dbReference>
<keyword evidence="1" id="KW-0418">Kinase</keyword>
<dbReference type="InterPro" id="IPR029151">
    <property type="entry name" value="Sensor-like_sf"/>
</dbReference>
<evidence type="ECO:0000313" key="1">
    <source>
        <dbReference type="EMBL" id="EKN62714.1"/>
    </source>
</evidence>
<keyword evidence="1" id="KW-0808">Transferase</keyword>
<dbReference type="Proteomes" id="UP000006316">
    <property type="component" value="Unassembled WGS sequence"/>
</dbReference>
<dbReference type="SUPFAM" id="SSF103190">
    <property type="entry name" value="Sensory domain-like"/>
    <property type="match status" value="1"/>
</dbReference>
<dbReference type="AlphaFoldDB" id="K6D377"/>
<dbReference type="EMBL" id="AJLS01000181">
    <property type="protein sequence ID" value="EKN62714.1"/>
    <property type="molecule type" value="Genomic_DNA"/>
</dbReference>
<name>K6D377_9BACI</name>
<comment type="caution">
    <text evidence="1">The sequence shown here is derived from an EMBL/GenBank/DDBJ whole genome shotgun (WGS) entry which is preliminary data.</text>
</comment>
<protein>
    <submittedName>
        <fullName evidence="1">Signal transduction histidine kinase regulating citrate/malate metabolism</fullName>
    </submittedName>
</protein>
<gene>
    <name evidence="1" type="ORF">BABA_24881</name>
</gene>
<dbReference type="PATRIC" id="fig|1117379.3.peg.5151"/>